<protein>
    <submittedName>
        <fullName evidence="1">Uncharacterized protein</fullName>
    </submittedName>
</protein>
<proteinExistence type="predicted"/>
<keyword evidence="2" id="KW-1185">Reference proteome</keyword>
<reference evidence="1 2" key="1">
    <citation type="journal article" date="2019" name="Syst. Appl. Microbiol.">
        <title>Microvirga tunisiensis sp. nov., a root nodule symbiotic bacterium isolated from Lupinus micranthus and L. luteus grown in Northern Tunisia.</title>
        <authorList>
            <person name="Msaddak A."/>
            <person name="Rejili M."/>
            <person name="Duran D."/>
            <person name="Mars M."/>
            <person name="Palacios J.M."/>
            <person name="Ruiz-Argueso T."/>
            <person name="Rey L."/>
            <person name="Imperial J."/>
        </authorList>
    </citation>
    <scope>NUCLEOTIDE SEQUENCE [LARGE SCALE GENOMIC DNA]</scope>
    <source>
        <strain evidence="1 2">Lmie10</strain>
    </source>
</reference>
<sequence>MSNPAQKRALANYRQRLSQKGLARFEVLGLDTDRDLIRSLAKRLAQNDSEATRLRAELRRSVTGEPPQKGSILAALRQSPLVSAEIDLTRNIPRS</sequence>
<comment type="caution">
    <text evidence="1">The sequence shown here is derived from an EMBL/GenBank/DDBJ whole genome shotgun (WGS) entry which is preliminary data.</text>
</comment>
<dbReference type="RefSeq" id="WP_152718556.1">
    <property type="nucleotide sequence ID" value="NZ_VOSJ01000716.1"/>
</dbReference>
<dbReference type="OrthoDB" id="7360905at2"/>
<dbReference type="Proteomes" id="UP000403266">
    <property type="component" value="Unassembled WGS sequence"/>
</dbReference>
<organism evidence="1 2">
    <name type="scientific">Microvirga tunisiensis</name>
    <dbReference type="NCBI Taxonomy" id="2108360"/>
    <lineage>
        <taxon>Bacteria</taxon>
        <taxon>Pseudomonadati</taxon>
        <taxon>Pseudomonadota</taxon>
        <taxon>Alphaproteobacteria</taxon>
        <taxon>Hyphomicrobiales</taxon>
        <taxon>Methylobacteriaceae</taxon>
        <taxon>Microvirga</taxon>
    </lineage>
</organism>
<name>A0A5N7N9F5_9HYPH</name>
<accession>A0A5N7N9F5</accession>
<dbReference type="AlphaFoldDB" id="A0A5N7N9F5"/>
<gene>
    <name evidence="1" type="ORF">FS320_42675</name>
</gene>
<evidence type="ECO:0000313" key="2">
    <source>
        <dbReference type="Proteomes" id="UP000403266"/>
    </source>
</evidence>
<dbReference type="EMBL" id="VOSK01000668">
    <property type="protein sequence ID" value="MPR31396.1"/>
    <property type="molecule type" value="Genomic_DNA"/>
</dbReference>
<evidence type="ECO:0000313" key="1">
    <source>
        <dbReference type="EMBL" id="MPR31396.1"/>
    </source>
</evidence>